<name>I2F6Z6_9BACT</name>
<accession>I2F6Z6</accession>
<dbReference type="Proteomes" id="UP000002881">
    <property type="component" value="Chromosome"/>
</dbReference>
<dbReference type="EMBL" id="CP003532">
    <property type="protein sequence ID" value="AFK07699.1"/>
    <property type="molecule type" value="Genomic_DNA"/>
</dbReference>
<organism evidence="1 2">
    <name type="scientific">Mesotoga prima MesG1.Ag.4.2</name>
    <dbReference type="NCBI Taxonomy" id="660470"/>
    <lineage>
        <taxon>Bacteria</taxon>
        <taxon>Thermotogati</taxon>
        <taxon>Thermotogota</taxon>
        <taxon>Thermotogae</taxon>
        <taxon>Kosmotogales</taxon>
        <taxon>Kosmotogaceae</taxon>
        <taxon>Mesotoga</taxon>
    </lineage>
</organism>
<gene>
    <name evidence="1" type="ORF">Theba_2061</name>
</gene>
<evidence type="ECO:0000313" key="2">
    <source>
        <dbReference type="Proteomes" id="UP000002881"/>
    </source>
</evidence>
<evidence type="ECO:0000313" key="1">
    <source>
        <dbReference type="EMBL" id="AFK07699.1"/>
    </source>
</evidence>
<dbReference type="KEGG" id="mpg:Theba_2061"/>
<sequence length="230" mass="26199" precursor="true">MNIRGFCLIIFLILTASCFANLEMKVDSGVSMPWSGFLEVSDSERTQLLMKNDFRAYFLPTVGYEISGEHLIELSFFHFTVKSTFEATDTEPLASYESMFKQDVLSLTYMYILPELDRFSLQLGVQGRLWFKQLTLIGSKTFDRKVSDLSFGPAADLRLQMNDKVFIGLDVSTGLGKGNGFIDMFAGLHFEGPFYYVRAGTRYWSVTNSFDNDRFFLSFVNLGVQFCAVF</sequence>
<protein>
    <recommendedName>
        <fullName evidence="3">Outer membrane protein beta-barrel domain-containing protein</fullName>
    </recommendedName>
</protein>
<reference evidence="1 2" key="1">
    <citation type="journal article" date="2012" name="Genome Biol. Evol.">
        <title>Genome Sequence of the Mesophilic Thermotogales Bacterium Mesotoga prima MesG1.Ag.4.2 Reveals the Largest Thermotogales Genome To Date.</title>
        <authorList>
            <person name="Zhaxybayeva O."/>
            <person name="Swithers K.S."/>
            <person name="Foght J."/>
            <person name="Green A.G."/>
            <person name="Bruce D."/>
            <person name="Detter C."/>
            <person name="Han S."/>
            <person name="Teshima H."/>
            <person name="Han J."/>
            <person name="Woyke T."/>
            <person name="Pitluck S."/>
            <person name="Nolan M."/>
            <person name="Ivanova N."/>
            <person name="Pati A."/>
            <person name="Land M.L."/>
            <person name="Dlutek M."/>
            <person name="Doolittle W.F."/>
            <person name="Noll K.M."/>
            <person name="Nesbo C.L."/>
        </authorList>
    </citation>
    <scope>NUCLEOTIDE SEQUENCE [LARGE SCALE GENOMIC DNA]</scope>
    <source>
        <strain evidence="2">mesG1.Ag.4.2</strain>
    </source>
</reference>
<dbReference type="HOGENOM" id="CLU_1203691_0_0_0"/>
<proteinExistence type="predicted"/>
<evidence type="ECO:0008006" key="3">
    <source>
        <dbReference type="Google" id="ProtNLM"/>
    </source>
</evidence>
<dbReference type="AlphaFoldDB" id="I2F6Z6"/>
<keyword evidence="2" id="KW-1185">Reference proteome</keyword>
<dbReference type="PROSITE" id="PS51257">
    <property type="entry name" value="PROKAR_LIPOPROTEIN"/>
    <property type="match status" value="1"/>
</dbReference>